<dbReference type="InterPro" id="IPR050058">
    <property type="entry name" value="Ala-tRNA_ligase"/>
</dbReference>
<evidence type="ECO:0000256" key="8">
    <source>
        <dbReference type="ARBA" id="ARBA00023146"/>
    </source>
</evidence>
<keyword evidence="2" id="KW-0820">tRNA-binding</keyword>
<evidence type="ECO:0000256" key="3">
    <source>
        <dbReference type="ARBA" id="ARBA00022598"/>
    </source>
</evidence>
<dbReference type="PROSITE" id="PS50860">
    <property type="entry name" value="AA_TRNA_LIGASE_II_ALA"/>
    <property type="match status" value="1"/>
</dbReference>
<evidence type="ECO:0000256" key="9">
    <source>
        <dbReference type="SAM" id="Coils"/>
    </source>
</evidence>
<dbReference type="PANTHER" id="PTHR11777">
    <property type="entry name" value="ALANYL-TRNA SYNTHETASE"/>
    <property type="match status" value="1"/>
</dbReference>
<dbReference type="InterPro" id="IPR012947">
    <property type="entry name" value="tRNA_SAD"/>
</dbReference>
<dbReference type="InterPro" id="IPR018165">
    <property type="entry name" value="Ala-tRNA-synth_IIc_core"/>
</dbReference>
<accession>A0A2S0NK15</accession>
<comment type="similarity">
    <text evidence="1">Belongs to the class-II aminoacyl-tRNA synthetase family.</text>
</comment>
<dbReference type="InterPro" id="IPR018164">
    <property type="entry name" value="Ala-tRNA-synth_IIc_N"/>
</dbReference>
<dbReference type="RefSeq" id="WP_303662665.1">
    <property type="nucleotide sequence ID" value="NZ_CP027019.1"/>
</dbReference>
<name>A0A2S0NK15_9MOLU</name>
<evidence type="ECO:0000256" key="6">
    <source>
        <dbReference type="ARBA" id="ARBA00022884"/>
    </source>
</evidence>
<dbReference type="Proteomes" id="UP000239250">
    <property type="component" value="Chromosome"/>
</dbReference>
<keyword evidence="7" id="KW-0648">Protein biosynthesis</keyword>
<dbReference type="GO" id="GO:0004813">
    <property type="term" value="F:alanine-tRNA ligase activity"/>
    <property type="evidence" value="ECO:0007669"/>
    <property type="project" value="InterPro"/>
</dbReference>
<dbReference type="SMART" id="SM00863">
    <property type="entry name" value="tRNA_SAD"/>
    <property type="match status" value="1"/>
</dbReference>
<dbReference type="SUPFAM" id="SSF50447">
    <property type="entry name" value="Translation proteins"/>
    <property type="match status" value="1"/>
</dbReference>
<gene>
    <name evidence="11" type="ORF">C5T88_01970</name>
</gene>
<dbReference type="AlphaFoldDB" id="A0A2S0NK15"/>
<sequence>MTMEKLRNFIKEQNDFKSSDLKSEFVGEENLEVKGVNVILLHDGINEIKQAHNQVVYAVFDQTPFYAEKGGQINDRGTIQWTGGNGIIIDVQPTSDGINIHEIEIQGELKVGDKVDANVDKIKRLLTMKNHTATHLTTAAAYEVLGPSLDHTTSFNDEHGMRKDFAYHRAVTQQELTKIQNLTLKSIRDAIPREIHFTTPDEAINKYHALSFDGDKFDEDTLVRIIRFGNFSCELCAGTHVLNTKDLEDYVITNLESKGNGRFRIKALTSYETVRNHYDNLLDEQNKKLGSLIAKYNGMKNENCNKNIDHVINEIQLIEHNRENIHLFQTQLDELAELIRVLEKEAAKKNEANILQEIKDVKPQLNADGINEIKFEKDNLNITVLRSIGEEFKKNYADLIVILKSQSEEGNFIYVTISESLKGKASAVEILRNQKDIVAKGGGNELAAQGKYEVIK</sequence>
<evidence type="ECO:0000256" key="1">
    <source>
        <dbReference type="ARBA" id="ARBA00008226"/>
    </source>
</evidence>
<dbReference type="PANTHER" id="PTHR11777:SF9">
    <property type="entry name" value="ALANINE--TRNA LIGASE, CYTOPLASMIC"/>
    <property type="match status" value="1"/>
</dbReference>
<dbReference type="Pfam" id="PF01411">
    <property type="entry name" value="tRNA-synt_2c"/>
    <property type="match status" value="1"/>
</dbReference>
<proteinExistence type="inferred from homology"/>
<keyword evidence="4" id="KW-0547">Nucleotide-binding</keyword>
<reference evidence="12" key="1">
    <citation type="submission" date="2018-02" db="EMBL/GenBank/DDBJ databases">
        <title>Firefly genomes illuminate parallel origins of bioluminescence in beetles.</title>
        <authorList>
            <person name="Fallon T.R."/>
            <person name="Lower S.E.S."/>
            <person name="Behringer M."/>
            <person name="Weng J.-K."/>
        </authorList>
    </citation>
    <scope>NUCLEOTIDE SEQUENCE [LARGE SCALE GENOMIC DNA]</scope>
</reference>
<keyword evidence="9" id="KW-0175">Coiled coil</keyword>
<evidence type="ECO:0000256" key="2">
    <source>
        <dbReference type="ARBA" id="ARBA00022555"/>
    </source>
</evidence>
<evidence type="ECO:0000313" key="12">
    <source>
        <dbReference type="Proteomes" id="UP000239250"/>
    </source>
</evidence>
<dbReference type="GO" id="GO:0002161">
    <property type="term" value="F:aminoacyl-tRNA deacylase activity"/>
    <property type="evidence" value="ECO:0007669"/>
    <property type="project" value="TreeGrafter"/>
</dbReference>
<dbReference type="InterPro" id="IPR009000">
    <property type="entry name" value="Transl_B-barrel_sf"/>
</dbReference>
<dbReference type="Gene3D" id="2.40.30.130">
    <property type="match status" value="1"/>
</dbReference>
<dbReference type="InterPro" id="IPR018163">
    <property type="entry name" value="Thr/Ala-tRNA-synth_IIc_edit"/>
</dbReference>
<dbReference type="EMBL" id="CP027019">
    <property type="protein sequence ID" value="AVP49342.1"/>
    <property type="molecule type" value="Genomic_DNA"/>
</dbReference>
<keyword evidence="5" id="KW-0067">ATP-binding</keyword>
<evidence type="ECO:0000259" key="10">
    <source>
        <dbReference type="PROSITE" id="PS50860"/>
    </source>
</evidence>
<dbReference type="GO" id="GO:0005829">
    <property type="term" value="C:cytosol"/>
    <property type="evidence" value="ECO:0007669"/>
    <property type="project" value="TreeGrafter"/>
</dbReference>
<feature type="coiled-coil region" evidence="9">
    <location>
        <begin position="282"/>
        <end position="352"/>
    </location>
</feature>
<dbReference type="GO" id="GO:0006419">
    <property type="term" value="P:alanyl-tRNA aminoacylation"/>
    <property type="evidence" value="ECO:0007669"/>
    <property type="project" value="InterPro"/>
</dbReference>
<keyword evidence="3" id="KW-0436">Ligase</keyword>
<evidence type="ECO:0000313" key="11">
    <source>
        <dbReference type="EMBL" id="AVP49342.1"/>
    </source>
</evidence>
<dbReference type="GO" id="GO:0000049">
    <property type="term" value="F:tRNA binding"/>
    <property type="evidence" value="ECO:0007669"/>
    <property type="project" value="UniProtKB-KW"/>
</dbReference>
<evidence type="ECO:0000256" key="5">
    <source>
        <dbReference type="ARBA" id="ARBA00022840"/>
    </source>
</evidence>
<dbReference type="Pfam" id="PF07973">
    <property type="entry name" value="tRNA_SAD"/>
    <property type="match status" value="1"/>
</dbReference>
<keyword evidence="6" id="KW-0694">RNA-binding</keyword>
<dbReference type="Gene3D" id="3.30.980.10">
    <property type="entry name" value="Threonyl-trna Synthetase, Chain A, domain 2"/>
    <property type="match status" value="1"/>
</dbReference>
<feature type="domain" description="Alanyl-transfer RNA synthetases family profile" evidence="10">
    <location>
        <begin position="1"/>
        <end position="279"/>
    </location>
</feature>
<dbReference type="GO" id="GO:0005524">
    <property type="term" value="F:ATP binding"/>
    <property type="evidence" value="ECO:0007669"/>
    <property type="project" value="UniProtKB-KW"/>
</dbReference>
<dbReference type="Gene3D" id="3.10.310.40">
    <property type="match status" value="1"/>
</dbReference>
<protein>
    <recommendedName>
        <fullName evidence="10">Alanyl-transfer RNA synthetases family profile domain-containing protein</fullName>
    </recommendedName>
</protein>
<organism evidence="11 12">
    <name type="scientific">Williamsoniiplasma luminosum</name>
    <dbReference type="NCBI Taxonomy" id="214888"/>
    <lineage>
        <taxon>Bacteria</taxon>
        <taxon>Bacillati</taxon>
        <taxon>Mycoplasmatota</taxon>
        <taxon>Mollicutes</taxon>
        <taxon>Entomoplasmatales</taxon>
        <taxon>Williamsoniiplasma</taxon>
    </lineage>
</organism>
<evidence type="ECO:0000256" key="4">
    <source>
        <dbReference type="ARBA" id="ARBA00022741"/>
    </source>
</evidence>
<dbReference type="SUPFAM" id="SSF55186">
    <property type="entry name" value="ThrRS/AlaRS common domain"/>
    <property type="match status" value="1"/>
</dbReference>
<evidence type="ECO:0000256" key="7">
    <source>
        <dbReference type="ARBA" id="ARBA00022917"/>
    </source>
</evidence>
<keyword evidence="8" id="KW-0030">Aminoacyl-tRNA synthetase</keyword>